<protein>
    <submittedName>
        <fullName evidence="1">2'-5' RNA ligase family protein</fullName>
    </submittedName>
</protein>
<dbReference type="Gene3D" id="3.90.1140.10">
    <property type="entry name" value="Cyclic phosphodiesterase"/>
    <property type="match status" value="1"/>
</dbReference>
<gene>
    <name evidence="1" type="ORF">ACFO0C_32175</name>
</gene>
<keyword evidence="2" id="KW-1185">Reference proteome</keyword>
<proteinExistence type="predicted"/>
<dbReference type="GO" id="GO:0016874">
    <property type="term" value="F:ligase activity"/>
    <property type="evidence" value="ECO:0007669"/>
    <property type="project" value="UniProtKB-KW"/>
</dbReference>
<accession>A0ABV8J095</accession>
<dbReference type="Proteomes" id="UP001595867">
    <property type="component" value="Unassembled WGS sequence"/>
</dbReference>
<dbReference type="Pfam" id="PF13563">
    <property type="entry name" value="2_5_RNA_ligase2"/>
    <property type="match status" value="1"/>
</dbReference>
<keyword evidence="1" id="KW-0436">Ligase</keyword>
<dbReference type="EMBL" id="JBHSBL010000020">
    <property type="protein sequence ID" value="MFC4069606.1"/>
    <property type="molecule type" value="Genomic_DNA"/>
</dbReference>
<reference evidence="2" key="1">
    <citation type="journal article" date="2019" name="Int. J. Syst. Evol. Microbiol.">
        <title>The Global Catalogue of Microorganisms (GCM) 10K type strain sequencing project: providing services to taxonomists for standard genome sequencing and annotation.</title>
        <authorList>
            <consortium name="The Broad Institute Genomics Platform"/>
            <consortium name="The Broad Institute Genome Sequencing Center for Infectious Disease"/>
            <person name="Wu L."/>
            <person name="Ma J."/>
        </authorList>
    </citation>
    <scope>NUCLEOTIDE SEQUENCE [LARGE SCALE GENOMIC DNA]</scope>
    <source>
        <strain evidence="2">TBRC 5832</strain>
    </source>
</reference>
<organism evidence="1 2">
    <name type="scientific">Actinoplanes subglobosus</name>
    <dbReference type="NCBI Taxonomy" id="1547892"/>
    <lineage>
        <taxon>Bacteria</taxon>
        <taxon>Bacillati</taxon>
        <taxon>Actinomycetota</taxon>
        <taxon>Actinomycetes</taxon>
        <taxon>Micromonosporales</taxon>
        <taxon>Micromonosporaceae</taxon>
        <taxon>Actinoplanes</taxon>
    </lineage>
</organism>
<evidence type="ECO:0000313" key="2">
    <source>
        <dbReference type="Proteomes" id="UP001595867"/>
    </source>
</evidence>
<comment type="caution">
    <text evidence="1">The sequence shown here is derived from an EMBL/GenBank/DDBJ whole genome shotgun (WGS) entry which is preliminary data.</text>
</comment>
<name>A0ABV8J095_9ACTN</name>
<dbReference type="RefSeq" id="WP_378070480.1">
    <property type="nucleotide sequence ID" value="NZ_JBHSBL010000020.1"/>
</dbReference>
<sequence>MRRHLTILLTGPSATLLEGWRRAWDPVMAAVVPAHVTLLYPEEALIRCPADPAPVPEARHETQATEQFPTPAEVRFVEPRQVEALAAETTPFRLRPGAVFTLDEGHGGVFVAVEDVDGAWAQLRRRLLGAASGLTSATGGVTGLTSATGGVTGLTSEFPPHATVVHPRTSSRGPECWAAFRGMSLSGEFTVSEIVHTTTTAEVFTVEQRFPLLGSARGPTAP</sequence>
<evidence type="ECO:0000313" key="1">
    <source>
        <dbReference type="EMBL" id="MFC4069606.1"/>
    </source>
</evidence>